<dbReference type="EMBL" id="BONI01000050">
    <property type="protein sequence ID" value="GIG08639.1"/>
    <property type="molecule type" value="Genomic_DNA"/>
</dbReference>
<dbReference type="Proteomes" id="UP000630887">
    <property type="component" value="Unassembled WGS sequence"/>
</dbReference>
<keyword evidence="1" id="KW-0812">Transmembrane</keyword>
<evidence type="ECO:0000256" key="1">
    <source>
        <dbReference type="SAM" id="Phobius"/>
    </source>
</evidence>
<keyword evidence="1" id="KW-1133">Transmembrane helix</keyword>
<feature type="transmembrane region" description="Helical" evidence="1">
    <location>
        <begin position="20"/>
        <end position="38"/>
    </location>
</feature>
<gene>
    <name evidence="2" type="ORF">Cco03nite_53390</name>
</gene>
<proteinExistence type="predicted"/>
<reference evidence="2 3" key="1">
    <citation type="submission" date="2021-01" db="EMBL/GenBank/DDBJ databases">
        <title>Whole genome shotgun sequence of Catellatospora coxensis NBRC 107359.</title>
        <authorList>
            <person name="Komaki H."/>
            <person name="Tamura T."/>
        </authorList>
    </citation>
    <scope>NUCLEOTIDE SEQUENCE [LARGE SCALE GENOMIC DNA]</scope>
    <source>
        <strain evidence="2 3">NBRC 107359</strain>
    </source>
</reference>
<sequence length="58" mass="5999">MPPTLLAQGQSALAEAFGSTYLVALILIVACIVPALFLPRRKIASATGQPAELALALH</sequence>
<name>A0A8J3KZY3_9ACTN</name>
<protein>
    <submittedName>
        <fullName evidence="2">Uncharacterized protein</fullName>
    </submittedName>
</protein>
<evidence type="ECO:0000313" key="2">
    <source>
        <dbReference type="EMBL" id="GIG08639.1"/>
    </source>
</evidence>
<keyword evidence="1" id="KW-0472">Membrane</keyword>
<evidence type="ECO:0000313" key="3">
    <source>
        <dbReference type="Proteomes" id="UP000630887"/>
    </source>
</evidence>
<organism evidence="2 3">
    <name type="scientific">Catellatospora coxensis</name>
    <dbReference type="NCBI Taxonomy" id="310354"/>
    <lineage>
        <taxon>Bacteria</taxon>
        <taxon>Bacillati</taxon>
        <taxon>Actinomycetota</taxon>
        <taxon>Actinomycetes</taxon>
        <taxon>Micromonosporales</taxon>
        <taxon>Micromonosporaceae</taxon>
        <taxon>Catellatospora</taxon>
    </lineage>
</organism>
<comment type="caution">
    <text evidence="2">The sequence shown here is derived from an EMBL/GenBank/DDBJ whole genome shotgun (WGS) entry which is preliminary data.</text>
</comment>
<accession>A0A8J3KZY3</accession>
<keyword evidence="3" id="KW-1185">Reference proteome</keyword>
<dbReference type="AlphaFoldDB" id="A0A8J3KZY3"/>